<comment type="similarity">
    <text evidence="1">Belongs to the low molecular weight phosphotyrosine protein phosphatase family.</text>
</comment>
<dbReference type="SMART" id="SM00226">
    <property type="entry name" value="LMWPc"/>
    <property type="match status" value="1"/>
</dbReference>
<sequence length="146" mass="16286">MYQKILIVCIGNICRSPTAERLLQQKMPHLQVSSAGLRALAGKDADLQAIRTALRRGVVIAGHTARQLTAAMCEEADLILVMEPWHIDGVADVLPAARSKTMLFGQWLPKKSIPDPYGQTDEVFETVYRQIDDAAEQWAFKLMVRP</sequence>
<keyword evidence="9" id="KW-1185">Reference proteome</keyword>
<comment type="caution">
    <text evidence="8">The sequence shown here is derived from an EMBL/GenBank/DDBJ whole genome shotgun (WGS) entry which is preliminary data.</text>
</comment>
<dbReference type="EMBL" id="MTBO01000019">
    <property type="protein sequence ID" value="OSI15929.1"/>
    <property type="molecule type" value="Genomic_DNA"/>
</dbReference>
<feature type="active site" description="Nucleophile" evidence="6">
    <location>
        <position position="9"/>
    </location>
</feature>
<dbReference type="InterPro" id="IPR017867">
    <property type="entry name" value="Tyr_phospatase_low_mol_wt"/>
</dbReference>
<organism evidence="8 9">
    <name type="scientific">Neisseria dentiae</name>
    <dbReference type="NCBI Taxonomy" id="194197"/>
    <lineage>
        <taxon>Bacteria</taxon>
        <taxon>Pseudomonadati</taxon>
        <taxon>Pseudomonadota</taxon>
        <taxon>Betaproteobacteria</taxon>
        <taxon>Neisseriales</taxon>
        <taxon>Neisseriaceae</taxon>
        <taxon>Neisseria</taxon>
    </lineage>
</organism>
<keyword evidence="3" id="KW-0378">Hydrolase</keyword>
<feature type="active site" evidence="6">
    <location>
        <position position="15"/>
    </location>
</feature>
<evidence type="ECO:0000256" key="1">
    <source>
        <dbReference type="ARBA" id="ARBA00011063"/>
    </source>
</evidence>
<name>A0A1X3D7K3_9NEIS</name>
<dbReference type="InterPro" id="IPR036196">
    <property type="entry name" value="Ptyr_pPase_sf"/>
</dbReference>
<dbReference type="Pfam" id="PF01451">
    <property type="entry name" value="LMWPc"/>
    <property type="match status" value="1"/>
</dbReference>
<evidence type="ECO:0000256" key="5">
    <source>
        <dbReference type="ARBA" id="ARBA00051722"/>
    </source>
</evidence>
<dbReference type="GO" id="GO:0004725">
    <property type="term" value="F:protein tyrosine phosphatase activity"/>
    <property type="evidence" value="ECO:0007669"/>
    <property type="project" value="UniProtKB-EC"/>
</dbReference>
<dbReference type="RefSeq" id="WP_085366161.1">
    <property type="nucleotide sequence ID" value="NZ_CAUJPZ010000032.1"/>
</dbReference>
<keyword evidence="4" id="KW-0904">Protein phosphatase</keyword>
<dbReference type="PANTHER" id="PTHR11717:SF31">
    <property type="entry name" value="LOW MOLECULAR WEIGHT PROTEIN-TYROSINE-PHOSPHATASE ETP-RELATED"/>
    <property type="match status" value="1"/>
</dbReference>
<dbReference type="CDD" id="cd16343">
    <property type="entry name" value="LMWPTP"/>
    <property type="match status" value="1"/>
</dbReference>
<dbReference type="OrthoDB" id="9784339at2"/>
<protein>
    <recommendedName>
        <fullName evidence="2">protein-tyrosine-phosphatase</fullName>
        <ecNumber evidence="2">3.1.3.48</ecNumber>
    </recommendedName>
</protein>
<proteinExistence type="inferred from homology"/>
<evidence type="ECO:0000256" key="2">
    <source>
        <dbReference type="ARBA" id="ARBA00013064"/>
    </source>
</evidence>
<dbReference type="STRING" id="194197.BWD09_08020"/>
<dbReference type="PRINTS" id="PR00719">
    <property type="entry name" value="LMWPTPASE"/>
</dbReference>
<evidence type="ECO:0000259" key="7">
    <source>
        <dbReference type="SMART" id="SM00226"/>
    </source>
</evidence>
<reference evidence="9" key="1">
    <citation type="submission" date="2017-01" db="EMBL/GenBank/DDBJ databases">
        <authorList>
            <person name="Wolfgang W.J."/>
            <person name="Cole J."/>
            <person name="Wroblewski D."/>
            <person name="Mcginnis J."/>
            <person name="Musser K.A."/>
        </authorList>
    </citation>
    <scope>NUCLEOTIDE SEQUENCE [LARGE SCALE GENOMIC DNA]</scope>
    <source>
        <strain evidence="9">DSM 19151</strain>
    </source>
</reference>
<dbReference type="InterPro" id="IPR023485">
    <property type="entry name" value="Ptyr_pPase"/>
</dbReference>
<comment type="catalytic activity">
    <reaction evidence="5">
        <text>O-phospho-L-tyrosyl-[protein] + H2O = L-tyrosyl-[protein] + phosphate</text>
        <dbReference type="Rhea" id="RHEA:10684"/>
        <dbReference type="Rhea" id="RHEA-COMP:10136"/>
        <dbReference type="Rhea" id="RHEA-COMP:20101"/>
        <dbReference type="ChEBI" id="CHEBI:15377"/>
        <dbReference type="ChEBI" id="CHEBI:43474"/>
        <dbReference type="ChEBI" id="CHEBI:46858"/>
        <dbReference type="ChEBI" id="CHEBI:61978"/>
        <dbReference type="EC" id="3.1.3.48"/>
    </reaction>
</comment>
<dbReference type="Gene3D" id="3.40.50.2300">
    <property type="match status" value="1"/>
</dbReference>
<evidence type="ECO:0000313" key="8">
    <source>
        <dbReference type="EMBL" id="OSI15929.1"/>
    </source>
</evidence>
<evidence type="ECO:0000256" key="3">
    <source>
        <dbReference type="ARBA" id="ARBA00022801"/>
    </source>
</evidence>
<dbReference type="GeneID" id="94579596"/>
<dbReference type="SUPFAM" id="SSF52788">
    <property type="entry name" value="Phosphotyrosine protein phosphatases I"/>
    <property type="match status" value="1"/>
</dbReference>
<dbReference type="EC" id="3.1.3.48" evidence="2"/>
<gene>
    <name evidence="8" type="ORF">BWD09_08020</name>
</gene>
<accession>A0A1X3D7K3</accession>
<evidence type="ECO:0000313" key="9">
    <source>
        <dbReference type="Proteomes" id="UP000193118"/>
    </source>
</evidence>
<evidence type="ECO:0000256" key="4">
    <source>
        <dbReference type="ARBA" id="ARBA00022912"/>
    </source>
</evidence>
<evidence type="ECO:0000256" key="6">
    <source>
        <dbReference type="PIRSR" id="PIRSR617867-1"/>
    </source>
</evidence>
<feature type="active site" description="Proton donor" evidence="6">
    <location>
        <position position="115"/>
    </location>
</feature>
<dbReference type="Proteomes" id="UP000193118">
    <property type="component" value="Unassembled WGS sequence"/>
</dbReference>
<feature type="domain" description="Phosphotyrosine protein phosphatase I" evidence="7">
    <location>
        <begin position="3"/>
        <end position="141"/>
    </location>
</feature>
<dbReference type="AlphaFoldDB" id="A0A1X3D7K3"/>
<dbReference type="InterPro" id="IPR050438">
    <property type="entry name" value="LMW_PTPase"/>
</dbReference>
<dbReference type="PANTHER" id="PTHR11717">
    <property type="entry name" value="LOW MOLECULAR WEIGHT PROTEIN TYROSINE PHOSPHATASE"/>
    <property type="match status" value="1"/>
</dbReference>